<evidence type="ECO:0000313" key="2">
    <source>
        <dbReference type="EMBL" id="HIH07749.1"/>
    </source>
</evidence>
<reference evidence="3" key="3">
    <citation type="submission" date="2021-05" db="EMBL/GenBank/DDBJ databases">
        <title>Protein family content uncovers lineage relationships and bacterial pathway maintenance mechanisms in DPANN archaea.</title>
        <authorList>
            <person name="Castelle C.J."/>
            <person name="Meheust R."/>
            <person name="Jaffe A.L."/>
            <person name="Seitz K."/>
            <person name="Gong X."/>
            <person name="Baker B.J."/>
            <person name="Banfield J.F."/>
        </authorList>
    </citation>
    <scope>NUCLEOTIDE SEQUENCE</scope>
    <source>
        <strain evidence="3">RIFCSPHIGHO2_01_FULL_GW2011_AR10_43_9</strain>
    </source>
</reference>
<sequence length="315" mass="34974">MNVLVTGGAGFIGRWVVKKLLDGKHRVWVIDDFSNGSEENIAEFLQNDDFRGLVVAGVEDSKAVNELFYKNKFDVCIHAAAQINVQESIDFPQKSFDSNILGTFNVLEAARKTNCKVVVIGTCMVYDLSSGTPISEKHEFKALSPYAASKIAAEAMAEAYFHSFGLPVVILRPFNTFGPFQKSNMEGGVVSIFVQRKLNGETIEIFGSGNQTRDLLFVEDCAEFIVEAAFSEKAVGQVLNAGTGKDISINDLAFLIVKDKSRVRHVKHHHPQAEINKLVCDYSKAKKVLGWKPKTKLEEGLAKTEQWLKQQKVKK</sequence>
<dbReference type="Gene3D" id="3.90.25.10">
    <property type="entry name" value="UDP-galactose 4-epimerase, domain 1"/>
    <property type="match status" value="1"/>
</dbReference>
<feature type="domain" description="NAD(P)-binding" evidence="1">
    <location>
        <begin position="4"/>
        <end position="304"/>
    </location>
</feature>
<reference evidence="2" key="1">
    <citation type="journal article" date="2020" name="bioRxiv">
        <title>A rank-normalized archaeal taxonomy based on genome phylogeny resolves widespread incomplete and uneven classifications.</title>
        <authorList>
            <person name="Rinke C."/>
            <person name="Chuvochina M."/>
            <person name="Mussig A.J."/>
            <person name="Chaumeil P.-A."/>
            <person name="Waite D.W."/>
            <person name="Whitman W.B."/>
            <person name="Parks D.H."/>
            <person name="Hugenholtz P."/>
        </authorList>
    </citation>
    <scope>NUCLEOTIDE SEQUENCE</scope>
    <source>
        <strain evidence="2">UBA10011</strain>
    </source>
</reference>
<dbReference type="PANTHER" id="PTHR43000">
    <property type="entry name" value="DTDP-D-GLUCOSE 4,6-DEHYDRATASE-RELATED"/>
    <property type="match status" value="1"/>
</dbReference>
<evidence type="ECO:0000313" key="4">
    <source>
        <dbReference type="Proteomes" id="UP000577419"/>
    </source>
</evidence>
<dbReference type="Gene3D" id="3.40.50.720">
    <property type="entry name" value="NAD(P)-binding Rossmann-like Domain"/>
    <property type="match status" value="1"/>
</dbReference>
<evidence type="ECO:0000259" key="1">
    <source>
        <dbReference type="Pfam" id="PF16363"/>
    </source>
</evidence>
<keyword evidence="3" id="KW-0456">Lyase</keyword>
<dbReference type="InterPro" id="IPR016040">
    <property type="entry name" value="NAD(P)-bd_dom"/>
</dbReference>
<dbReference type="EMBL" id="JAGVWF010000063">
    <property type="protein sequence ID" value="MBS3059644.1"/>
    <property type="molecule type" value="Genomic_DNA"/>
</dbReference>
<organism evidence="2 4">
    <name type="scientific">Candidatus Iainarchaeum sp</name>
    <dbReference type="NCBI Taxonomy" id="3101447"/>
    <lineage>
        <taxon>Archaea</taxon>
        <taxon>Candidatus Iainarchaeota</taxon>
        <taxon>Candidatus Iainarchaeia</taxon>
        <taxon>Candidatus Iainarchaeales</taxon>
        <taxon>Candidatus Iainarchaeaceae</taxon>
        <taxon>Candidatus Iainarchaeum</taxon>
    </lineage>
</organism>
<dbReference type="Proteomes" id="UP000683213">
    <property type="component" value="Unassembled WGS sequence"/>
</dbReference>
<accession>A0A7J4ITQ3</accession>
<proteinExistence type="predicted"/>
<name>A0A7J4ITQ3_9ARCH</name>
<dbReference type="SUPFAM" id="SSF51735">
    <property type="entry name" value="NAD(P)-binding Rossmann-fold domains"/>
    <property type="match status" value="1"/>
</dbReference>
<comment type="caution">
    <text evidence="2">The sequence shown here is derived from an EMBL/GenBank/DDBJ whole genome shotgun (WGS) entry which is preliminary data.</text>
</comment>
<dbReference type="Pfam" id="PF16363">
    <property type="entry name" value="GDP_Man_Dehyd"/>
    <property type="match status" value="1"/>
</dbReference>
<gene>
    <name evidence="2" type="ORF">HA237_00095</name>
    <name evidence="3" type="ORF">J4224_04435</name>
</gene>
<dbReference type="GO" id="GO:0008446">
    <property type="term" value="F:GDP-mannose 4,6-dehydratase activity"/>
    <property type="evidence" value="ECO:0007669"/>
    <property type="project" value="UniProtKB-EC"/>
</dbReference>
<dbReference type="Proteomes" id="UP000577419">
    <property type="component" value="Unassembled WGS sequence"/>
</dbReference>
<dbReference type="InterPro" id="IPR036291">
    <property type="entry name" value="NAD(P)-bd_dom_sf"/>
</dbReference>
<dbReference type="EMBL" id="DUFG01000001">
    <property type="protein sequence ID" value="HIH07749.1"/>
    <property type="molecule type" value="Genomic_DNA"/>
</dbReference>
<reference evidence="3" key="2">
    <citation type="submission" date="2021-03" db="EMBL/GenBank/DDBJ databases">
        <authorList>
            <person name="Jaffe A."/>
        </authorList>
    </citation>
    <scope>NUCLEOTIDE SEQUENCE</scope>
    <source>
        <strain evidence="3">RIFCSPHIGHO2_01_FULL_GW2011_AR10_43_9</strain>
    </source>
</reference>
<dbReference type="EC" id="4.2.1.47" evidence="3"/>
<dbReference type="AlphaFoldDB" id="A0A7J4ITQ3"/>
<protein>
    <submittedName>
        <fullName evidence="3">GDP-mannose 4,6-dehydratase</fullName>
        <ecNumber evidence="3">4.2.1.47</ecNumber>
    </submittedName>
    <submittedName>
        <fullName evidence="2">NAD-dependent epimerase/dehydratase family protein</fullName>
    </submittedName>
</protein>
<evidence type="ECO:0000313" key="3">
    <source>
        <dbReference type="EMBL" id="MBS3059644.1"/>
    </source>
</evidence>